<keyword evidence="4" id="KW-1185">Reference proteome</keyword>
<organism evidence="3 4">
    <name type="scientific">Catenulispora acidiphila (strain DSM 44928 / JCM 14897 / NBRC 102108 / NRRL B-24433 / ID139908)</name>
    <dbReference type="NCBI Taxonomy" id="479433"/>
    <lineage>
        <taxon>Bacteria</taxon>
        <taxon>Bacillati</taxon>
        <taxon>Actinomycetota</taxon>
        <taxon>Actinomycetes</taxon>
        <taxon>Catenulisporales</taxon>
        <taxon>Catenulisporaceae</taxon>
        <taxon>Catenulispora</taxon>
    </lineage>
</organism>
<sequence length="115" mass="11807" precursor="true">MPLNQLTSNRKLWVRSAAMAAAGVGALTLMTAPSSHAILPPPSPQVLMVRDYIDGNTILGQHYITPCPGAPLPPDWGVQSGTSKVVPLPCAPAGDPSPSNPFPTDGNPTLPGAGF</sequence>
<dbReference type="STRING" id="479433.Caci_6623"/>
<feature type="chain" id="PRO_5002982653" description="Secreted protein" evidence="2">
    <location>
        <begin position="38"/>
        <end position="115"/>
    </location>
</feature>
<name>C7PZX6_CATAD</name>
<feature type="region of interest" description="Disordered" evidence="1">
    <location>
        <begin position="87"/>
        <end position="115"/>
    </location>
</feature>
<evidence type="ECO:0000313" key="4">
    <source>
        <dbReference type="Proteomes" id="UP000000851"/>
    </source>
</evidence>
<dbReference type="InParanoid" id="C7PZX6"/>
<keyword evidence="2" id="KW-0732">Signal</keyword>
<reference evidence="3 4" key="1">
    <citation type="journal article" date="2009" name="Stand. Genomic Sci.">
        <title>Complete genome sequence of Catenulispora acidiphila type strain (ID 139908).</title>
        <authorList>
            <person name="Copeland A."/>
            <person name="Lapidus A."/>
            <person name="Glavina Del Rio T."/>
            <person name="Nolan M."/>
            <person name="Lucas S."/>
            <person name="Chen F."/>
            <person name="Tice H."/>
            <person name="Cheng J.F."/>
            <person name="Bruce D."/>
            <person name="Goodwin L."/>
            <person name="Pitluck S."/>
            <person name="Mikhailova N."/>
            <person name="Pati A."/>
            <person name="Ivanova N."/>
            <person name="Mavromatis K."/>
            <person name="Chen A."/>
            <person name="Palaniappan K."/>
            <person name="Chain P."/>
            <person name="Land M."/>
            <person name="Hauser L."/>
            <person name="Chang Y.J."/>
            <person name="Jeffries C.D."/>
            <person name="Chertkov O."/>
            <person name="Brettin T."/>
            <person name="Detter J.C."/>
            <person name="Han C."/>
            <person name="Ali Z."/>
            <person name="Tindall B.J."/>
            <person name="Goker M."/>
            <person name="Bristow J."/>
            <person name="Eisen J.A."/>
            <person name="Markowitz V."/>
            <person name="Hugenholtz P."/>
            <person name="Kyrpides N.C."/>
            <person name="Klenk H.P."/>
        </authorList>
    </citation>
    <scope>NUCLEOTIDE SEQUENCE [LARGE SCALE GENOMIC DNA]</scope>
    <source>
        <strain evidence="4">DSM 44928 / JCM 14897 / NBRC 102108 / NRRL B-24433 / ID139908</strain>
    </source>
</reference>
<gene>
    <name evidence="3" type="ordered locus">Caci_6623</name>
</gene>
<dbReference type="HOGENOM" id="CLU_2104578_0_0_11"/>
<evidence type="ECO:0000256" key="2">
    <source>
        <dbReference type="SAM" id="SignalP"/>
    </source>
</evidence>
<protein>
    <recommendedName>
        <fullName evidence="5">Secreted protein</fullName>
    </recommendedName>
</protein>
<evidence type="ECO:0008006" key="5">
    <source>
        <dbReference type="Google" id="ProtNLM"/>
    </source>
</evidence>
<accession>C7PZX6</accession>
<evidence type="ECO:0000256" key="1">
    <source>
        <dbReference type="SAM" id="MobiDB-lite"/>
    </source>
</evidence>
<dbReference type="Proteomes" id="UP000000851">
    <property type="component" value="Chromosome"/>
</dbReference>
<dbReference type="KEGG" id="cai:Caci_6623"/>
<feature type="signal peptide" evidence="2">
    <location>
        <begin position="1"/>
        <end position="37"/>
    </location>
</feature>
<evidence type="ECO:0000313" key="3">
    <source>
        <dbReference type="EMBL" id="ACU75469.1"/>
    </source>
</evidence>
<dbReference type="AlphaFoldDB" id="C7PZX6"/>
<proteinExistence type="predicted"/>
<dbReference type="RefSeq" id="WP_015795198.1">
    <property type="nucleotide sequence ID" value="NC_013131.1"/>
</dbReference>
<dbReference type="EMBL" id="CP001700">
    <property type="protein sequence ID" value="ACU75469.1"/>
    <property type="molecule type" value="Genomic_DNA"/>
</dbReference>